<dbReference type="Gene3D" id="3.40.30.10">
    <property type="entry name" value="Glutaredoxin"/>
    <property type="match status" value="1"/>
</dbReference>
<name>A0A1N7FN67_9EURY</name>
<evidence type="ECO:0000313" key="2">
    <source>
        <dbReference type="EMBL" id="SIS01707.1"/>
    </source>
</evidence>
<accession>A0A1N7FN67</accession>
<dbReference type="InterPro" id="IPR036249">
    <property type="entry name" value="Thioredoxin-like_sf"/>
</dbReference>
<sequence>MATTPKPTSLEDGTELEAFVDAHDIALVELYTSGCSKCQAMESVLGNVARVTGVPIGMINPGNDIELLKRLEVDSVPTLLLYKDGVEIARRAEGFLGTDDVVGFLDKNVPDVVDHD</sequence>
<dbReference type="Proteomes" id="UP000185936">
    <property type="component" value="Unassembled WGS sequence"/>
</dbReference>
<reference evidence="3" key="1">
    <citation type="submission" date="2017-01" db="EMBL/GenBank/DDBJ databases">
        <authorList>
            <person name="Varghese N."/>
            <person name="Submissions S."/>
        </authorList>
    </citation>
    <scope>NUCLEOTIDE SEQUENCE [LARGE SCALE GENOMIC DNA]</scope>
    <source>
        <strain evidence="3">type strain: HArc-</strain>
    </source>
</reference>
<keyword evidence="3" id="KW-1185">Reference proteome</keyword>
<evidence type="ECO:0000259" key="1">
    <source>
        <dbReference type="Pfam" id="PF00085"/>
    </source>
</evidence>
<dbReference type="STRING" id="308853.SAMN05421752_107175"/>
<gene>
    <name evidence="2" type="ORF">SAMN05421752_107175</name>
</gene>
<dbReference type="InterPro" id="IPR013766">
    <property type="entry name" value="Thioredoxin_domain"/>
</dbReference>
<dbReference type="OrthoDB" id="35385at2157"/>
<dbReference type="CDD" id="cd02947">
    <property type="entry name" value="TRX_family"/>
    <property type="match status" value="1"/>
</dbReference>
<dbReference type="Pfam" id="PF00085">
    <property type="entry name" value="Thioredoxin"/>
    <property type="match status" value="1"/>
</dbReference>
<feature type="domain" description="Thioredoxin" evidence="1">
    <location>
        <begin position="16"/>
        <end position="105"/>
    </location>
</feature>
<protein>
    <submittedName>
        <fullName evidence="2">Thioredoxin</fullName>
    </submittedName>
</protein>
<dbReference type="AlphaFoldDB" id="A0A1N7FN67"/>
<proteinExistence type="predicted"/>
<dbReference type="EMBL" id="FTNR01000007">
    <property type="protein sequence ID" value="SIS01707.1"/>
    <property type="molecule type" value="Genomic_DNA"/>
</dbReference>
<organism evidence="2 3">
    <name type="scientific">Natronorubrum thiooxidans</name>
    <dbReference type="NCBI Taxonomy" id="308853"/>
    <lineage>
        <taxon>Archaea</taxon>
        <taxon>Methanobacteriati</taxon>
        <taxon>Methanobacteriota</taxon>
        <taxon>Stenosarchaea group</taxon>
        <taxon>Halobacteria</taxon>
        <taxon>Halobacteriales</taxon>
        <taxon>Natrialbaceae</taxon>
        <taxon>Natronorubrum</taxon>
    </lineage>
</organism>
<evidence type="ECO:0000313" key="3">
    <source>
        <dbReference type="Proteomes" id="UP000185936"/>
    </source>
</evidence>
<dbReference type="SUPFAM" id="SSF52833">
    <property type="entry name" value="Thioredoxin-like"/>
    <property type="match status" value="1"/>
</dbReference>
<dbReference type="RefSeq" id="WP_076609350.1">
    <property type="nucleotide sequence ID" value="NZ_FTNR01000007.1"/>
</dbReference>